<proteinExistence type="predicted"/>
<protein>
    <submittedName>
        <fullName evidence="1">Uncharacterized protein</fullName>
    </submittedName>
</protein>
<comment type="caution">
    <text evidence="1">The sequence shown here is derived from an EMBL/GenBank/DDBJ whole genome shotgun (WGS) entry which is preliminary data.</text>
</comment>
<dbReference type="InterPro" id="IPR029021">
    <property type="entry name" value="Prot-tyrosine_phosphatase-like"/>
</dbReference>
<reference evidence="1 2" key="1">
    <citation type="journal article" date="2023" name="Nat. Commun.">
        <title>Origin of minicircular mitochondrial genomes in red algae.</title>
        <authorList>
            <person name="Lee Y."/>
            <person name="Cho C.H."/>
            <person name="Lee Y.M."/>
            <person name="Park S.I."/>
            <person name="Yang J.H."/>
            <person name="West J.A."/>
            <person name="Bhattacharya D."/>
            <person name="Yoon H.S."/>
        </authorList>
    </citation>
    <scope>NUCLEOTIDE SEQUENCE [LARGE SCALE GENOMIC DNA]</scope>
    <source>
        <strain evidence="1 2">CCMP1338</strain>
        <tissue evidence="1">Whole cell</tissue>
    </source>
</reference>
<name>A0AAV8UPC2_9RHOD</name>
<dbReference type="SUPFAM" id="SSF52799">
    <property type="entry name" value="(Phosphotyrosine protein) phosphatases II"/>
    <property type="match status" value="1"/>
</dbReference>
<dbReference type="AlphaFoldDB" id="A0AAV8UPC2"/>
<gene>
    <name evidence="1" type="ORF">NDN08_000918</name>
</gene>
<organism evidence="1 2">
    <name type="scientific">Rhodosorus marinus</name>
    <dbReference type="NCBI Taxonomy" id="101924"/>
    <lineage>
        <taxon>Eukaryota</taxon>
        <taxon>Rhodophyta</taxon>
        <taxon>Stylonematophyceae</taxon>
        <taxon>Stylonematales</taxon>
        <taxon>Stylonemataceae</taxon>
        <taxon>Rhodosorus</taxon>
    </lineage>
</organism>
<dbReference type="EMBL" id="JAMWBK010000006">
    <property type="protein sequence ID" value="KAJ8904399.1"/>
    <property type="molecule type" value="Genomic_DNA"/>
</dbReference>
<sequence>MGLNIERFDEDYLYGGGMPDKSFVEKHGIRSILYLVPEYERGYEKNSGNDAEALGLKYAYLPVDAGKVNPELAETACTLLGGLPTPCLVVCASGRRAGALLSIYDARTHNLTPNEAQEKARQMGLTFLSSPALLPWAMAAIESTSTK</sequence>
<dbReference type="Gene3D" id="3.90.190.10">
    <property type="entry name" value="Protein tyrosine phosphatase superfamily"/>
    <property type="match status" value="1"/>
</dbReference>
<keyword evidence="2" id="KW-1185">Reference proteome</keyword>
<evidence type="ECO:0000313" key="2">
    <source>
        <dbReference type="Proteomes" id="UP001157974"/>
    </source>
</evidence>
<accession>A0AAV8UPC2</accession>
<dbReference type="Proteomes" id="UP001157974">
    <property type="component" value="Unassembled WGS sequence"/>
</dbReference>
<evidence type="ECO:0000313" key="1">
    <source>
        <dbReference type="EMBL" id="KAJ8904399.1"/>
    </source>
</evidence>